<protein>
    <submittedName>
        <fullName evidence="2">Uncharacterized protein</fullName>
    </submittedName>
</protein>
<organism evidence="2 3">
    <name type="scientific">Sphingobacterium psychroaquaticum</name>
    <dbReference type="NCBI Taxonomy" id="561061"/>
    <lineage>
        <taxon>Bacteria</taxon>
        <taxon>Pseudomonadati</taxon>
        <taxon>Bacteroidota</taxon>
        <taxon>Sphingobacteriia</taxon>
        <taxon>Sphingobacteriales</taxon>
        <taxon>Sphingobacteriaceae</taxon>
        <taxon>Sphingobacterium</taxon>
    </lineage>
</organism>
<proteinExistence type="predicted"/>
<keyword evidence="1" id="KW-0732">Signal</keyword>
<accession>A0A1X7IZE5</accession>
<evidence type="ECO:0000256" key="1">
    <source>
        <dbReference type="SAM" id="SignalP"/>
    </source>
</evidence>
<dbReference type="AlphaFoldDB" id="A0A1X7IZE5"/>
<reference evidence="2 3" key="1">
    <citation type="submission" date="2017-04" db="EMBL/GenBank/DDBJ databases">
        <authorList>
            <person name="Afonso C.L."/>
            <person name="Miller P.J."/>
            <person name="Scott M.A."/>
            <person name="Spackman E."/>
            <person name="Goraichik I."/>
            <person name="Dimitrov K.M."/>
            <person name="Suarez D.L."/>
            <person name="Swayne D.E."/>
        </authorList>
    </citation>
    <scope>NUCLEOTIDE SEQUENCE [LARGE SCALE GENOMIC DNA]</scope>
    <source>
        <strain evidence="2 3">DSM 22418</strain>
    </source>
</reference>
<name>A0A1X7IZE5_9SPHI</name>
<feature type="signal peptide" evidence="1">
    <location>
        <begin position="1"/>
        <end position="21"/>
    </location>
</feature>
<evidence type="ECO:0000313" key="2">
    <source>
        <dbReference type="EMBL" id="SMG19830.1"/>
    </source>
</evidence>
<dbReference type="STRING" id="561061.SAMN05660862_1173"/>
<dbReference type="OrthoDB" id="9808953at2"/>
<keyword evidence="3" id="KW-1185">Reference proteome</keyword>
<evidence type="ECO:0000313" key="3">
    <source>
        <dbReference type="Proteomes" id="UP000192980"/>
    </source>
</evidence>
<gene>
    <name evidence="2" type="ORF">SAMN05660862_1173</name>
</gene>
<sequence>MTKSYSLSILLYFLTLGVASAQVKIDDNISTIERIPNSNALLDLSSVRRGLLFPRLSLTSTTNPAPLSQHERGMVVYNLANQGDITPGIYYNNGINWLKVPERNGNDITYNEETNILRFITEDNEAVSVDLKAINAFTTSNGVKKNKNDIQLGGPLTGPTSITTSASNTFALEGLIKDYHATQESIVVMNESNVLKKASAVAPLFFYCPSVVLPLSGNLNGNGQLEVNLYEIYKSQFGSPLVSSNPSESLPSYLAQELAYFITYYDTSLFENVSITPSGILAYTIKTGASVTEDSYMNIVFKVIK</sequence>
<dbReference type="RefSeq" id="WP_085472046.1">
    <property type="nucleotide sequence ID" value="NZ_FXAU01000002.1"/>
</dbReference>
<dbReference type="Proteomes" id="UP000192980">
    <property type="component" value="Unassembled WGS sequence"/>
</dbReference>
<dbReference type="EMBL" id="FXAU01000002">
    <property type="protein sequence ID" value="SMG19830.1"/>
    <property type="molecule type" value="Genomic_DNA"/>
</dbReference>
<feature type="chain" id="PRO_5012236916" evidence="1">
    <location>
        <begin position="22"/>
        <end position="305"/>
    </location>
</feature>